<keyword evidence="2" id="KW-1185">Reference proteome</keyword>
<protein>
    <submittedName>
        <fullName evidence="1">Uncharacterized protein</fullName>
    </submittedName>
</protein>
<comment type="caution">
    <text evidence="1">The sequence shown here is derived from an EMBL/GenBank/DDBJ whole genome shotgun (WGS) entry which is preliminary data.</text>
</comment>
<sequence>MNRYIFIDTNKKITGIRWGDTIVDGEIPSDLGETGQIQQTDGSFIDDTTPVIPPIPQPTNQEIMDNQEAIKKLTMSVMSGVFDLYMKSKEV</sequence>
<dbReference type="Proteomes" id="UP001498469">
    <property type="component" value="Unassembled WGS sequence"/>
</dbReference>
<proteinExistence type="predicted"/>
<dbReference type="RefSeq" id="WP_216255192.1">
    <property type="nucleotide sequence ID" value="NZ_JAZHFS010000038.1"/>
</dbReference>
<organism evidence="1 2">
    <name type="scientific">Clostridium frigoriphilum</name>
    <dbReference type="NCBI Taxonomy" id="443253"/>
    <lineage>
        <taxon>Bacteria</taxon>
        <taxon>Bacillati</taxon>
        <taxon>Bacillota</taxon>
        <taxon>Clostridia</taxon>
        <taxon>Eubacteriales</taxon>
        <taxon>Clostridiaceae</taxon>
        <taxon>Clostridium</taxon>
    </lineage>
</organism>
<name>A0ABU7UUI2_9CLOT</name>
<evidence type="ECO:0000313" key="1">
    <source>
        <dbReference type="EMBL" id="MEF2115080.1"/>
    </source>
</evidence>
<reference evidence="1 2" key="1">
    <citation type="submission" date="2023-11" db="EMBL/GenBank/DDBJ databases">
        <title>Draft genome sequence of a psychrophilic Clostridium strain from permafrost water brine.</title>
        <authorList>
            <person name="Shcherbakova V.A."/>
            <person name="Trubitsyn V.E."/>
            <person name="Zakharyuk A.G."/>
        </authorList>
    </citation>
    <scope>NUCLEOTIDE SEQUENCE [LARGE SCALE GENOMIC DNA]</scope>
    <source>
        <strain evidence="1 2">14F</strain>
    </source>
</reference>
<dbReference type="EMBL" id="JAZHFS010000038">
    <property type="protein sequence ID" value="MEF2115080.1"/>
    <property type="molecule type" value="Genomic_DNA"/>
</dbReference>
<gene>
    <name evidence="1" type="ORF">SJI18_22625</name>
</gene>
<evidence type="ECO:0000313" key="2">
    <source>
        <dbReference type="Proteomes" id="UP001498469"/>
    </source>
</evidence>
<accession>A0ABU7UUI2</accession>